<name>A0A1L5F4G0_CLOKL</name>
<dbReference type="SUPFAM" id="SSF51735">
    <property type="entry name" value="NAD(P)-binding Rossmann-fold domains"/>
    <property type="match status" value="1"/>
</dbReference>
<dbReference type="EMBL" id="CP018335">
    <property type="protein sequence ID" value="APM37899.1"/>
    <property type="molecule type" value="Genomic_DNA"/>
</dbReference>
<feature type="domain" description="NAD-dependent epimerase/dehydratase" evidence="1">
    <location>
        <begin position="7"/>
        <end position="232"/>
    </location>
</feature>
<gene>
    <name evidence="2" type="ORF">BS101_03680</name>
</gene>
<dbReference type="RefSeq" id="WP_073537596.1">
    <property type="nucleotide sequence ID" value="NZ_CP018335.1"/>
</dbReference>
<organism evidence="2 3">
    <name type="scientific">Clostridium kluyveri</name>
    <dbReference type="NCBI Taxonomy" id="1534"/>
    <lineage>
        <taxon>Bacteria</taxon>
        <taxon>Bacillati</taxon>
        <taxon>Bacillota</taxon>
        <taxon>Clostridia</taxon>
        <taxon>Eubacteriales</taxon>
        <taxon>Clostridiaceae</taxon>
        <taxon>Clostridium</taxon>
    </lineage>
</organism>
<dbReference type="InterPro" id="IPR051783">
    <property type="entry name" value="NAD(P)-dependent_oxidoreduct"/>
</dbReference>
<evidence type="ECO:0000313" key="2">
    <source>
        <dbReference type="EMBL" id="APM37899.1"/>
    </source>
</evidence>
<reference evidence="2 3" key="1">
    <citation type="submission" date="2016-12" db="EMBL/GenBank/DDBJ databases">
        <title>Complete genome sequence of Clostridium kluyveri JZZ isolated from the pit mud of a Chinese flavor liquor-making factory.</title>
        <authorList>
            <person name="Wang Y."/>
        </authorList>
    </citation>
    <scope>NUCLEOTIDE SEQUENCE [LARGE SCALE GENOMIC DNA]</scope>
    <source>
        <strain evidence="2 3">JZZ</strain>
    </source>
</reference>
<evidence type="ECO:0000313" key="3">
    <source>
        <dbReference type="Proteomes" id="UP000184604"/>
    </source>
</evidence>
<dbReference type="Pfam" id="PF01370">
    <property type="entry name" value="Epimerase"/>
    <property type="match status" value="1"/>
</dbReference>
<evidence type="ECO:0000259" key="1">
    <source>
        <dbReference type="Pfam" id="PF01370"/>
    </source>
</evidence>
<sequence>MNNRIYLLTGAAGLLGSNVSRQLIDRGEQVRALVLNGDPAVKYIPEEVELVSGDVTDTESLQKFFTVSESTDIYVIHCASIVTLDPNPNGKVHAVNVGGTQNIIDKCVEHQVKKLVYISSTGAIPELPGNMPIKEVTHFGIEGLVGYYSVTKAEASQLVIDALAKYPQLDASLVHPSGICGPNDYSFGPVADFIMQYANGNMPACTEGTFNSVDVRDLAEGVIACCDKGRRGQCYIMSNDLVSMQDMFKLINRAAGLNYNPRILPVPVAKVVAKVMGVVNKITGKPARLTGFAIYNLTRNNNFNCSKAVHELGFKCRPFEETISDEVRWLKMERKI</sequence>
<dbReference type="InterPro" id="IPR001509">
    <property type="entry name" value="Epimerase_deHydtase"/>
</dbReference>
<dbReference type="InterPro" id="IPR036291">
    <property type="entry name" value="NAD(P)-bd_dom_sf"/>
</dbReference>
<dbReference type="GO" id="GO:0005737">
    <property type="term" value="C:cytoplasm"/>
    <property type="evidence" value="ECO:0007669"/>
    <property type="project" value="TreeGrafter"/>
</dbReference>
<dbReference type="PANTHER" id="PTHR48079">
    <property type="entry name" value="PROTEIN YEEZ"/>
    <property type="match status" value="1"/>
</dbReference>
<dbReference type="OrthoDB" id="9807212at2"/>
<protein>
    <submittedName>
        <fullName evidence="2">Nucleoside-diphosphate sugar epimerase</fullName>
    </submittedName>
</protein>
<dbReference type="AlphaFoldDB" id="A0A1L5F4G0"/>
<accession>A0A1L5F4G0</accession>
<dbReference type="GO" id="GO:0004029">
    <property type="term" value="F:aldehyde dehydrogenase (NAD+) activity"/>
    <property type="evidence" value="ECO:0007669"/>
    <property type="project" value="TreeGrafter"/>
</dbReference>
<dbReference type="PANTHER" id="PTHR48079:SF6">
    <property type="entry name" value="NAD(P)-BINDING DOMAIN-CONTAINING PROTEIN-RELATED"/>
    <property type="match status" value="1"/>
</dbReference>
<dbReference type="Proteomes" id="UP000184604">
    <property type="component" value="Chromosome"/>
</dbReference>
<proteinExistence type="predicted"/>
<dbReference type="Gene3D" id="3.40.50.720">
    <property type="entry name" value="NAD(P)-binding Rossmann-like Domain"/>
    <property type="match status" value="1"/>
</dbReference>